<accession>A0A1G8YUQ5</accession>
<protein>
    <submittedName>
        <fullName evidence="1">TIGR03085 family protein</fullName>
    </submittedName>
</protein>
<dbReference type="Proteomes" id="UP000199213">
    <property type="component" value="Unassembled WGS sequence"/>
</dbReference>
<evidence type="ECO:0000313" key="1">
    <source>
        <dbReference type="EMBL" id="SDK06592.1"/>
    </source>
</evidence>
<organism evidence="1 2">
    <name type="scientific">Actinopolyspora mzabensis</name>
    <dbReference type="NCBI Taxonomy" id="995066"/>
    <lineage>
        <taxon>Bacteria</taxon>
        <taxon>Bacillati</taxon>
        <taxon>Actinomycetota</taxon>
        <taxon>Actinomycetes</taxon>
        <taxon>Actinopolysporales</taxon>
        <taxon>Actinopolysporaceae</taxon>
        <taxon>Actinopolyspora</taxon>
    </lineage>
</organism>
<dbReference type="SUPFAM" id="SSF109854">
    <property type="entry name" value="DinB/YfiT-like putative metalloenzymes"/>
    <property type="match status" value="1"/>
</dbReference>
<name>A0A1G8YUQ5_ACTMZ</name>
<sequence length="208" mass="23343">MGVANDERQQLCDLFERLGPEAPTLCHGWSTRDLAVHLVVREHRPDAAGGKLLKALADRGERVRGELAQLQWEELVDRVRQGPPKWNPLGIGAVNEGVNSAEYYVHHEDVRRAQPGWQPRPEDPERAEALWKALSRTARYFYGRSPVGVVLRRPDGHEISAKNGPRTVRILGSSEELLLHAFGRKPAQVTFEGNEADVLAVEDLRRSV</sequence>
<dbReference type="NCBIfam" id="TIGR03083">
    <property type="entry name" value="maleylpyruvate isomerase family mycothiol-dependent enzyme"/>
    <property type="match status" value="1"/>
</dbReference>
<dbReference type="InterPro" id="IPR034660">
    <property type="entry name" value="DinB/YfiT-like"/>
</dbReference>
<dbReference type="NCBIfam" id="TIGR03085">
    <property type="entry name" value="TIGR03085 family metal-binding protein"/>
    <property type="match status" value="1"/>
</dbReference>
<keyword evidence="2" id="KW-1185">Reference proteome</keyword>
<dbReference type="AlphaFoldDB" id="A0A1G8YUQ5"/>
<dbReference type="InterPro" id="IPR017519">
    <property type="entry name" value="CHP03085"/>
</dbReference>
<evidence type="ECO:0000313" key="2">
    <source>
        <dbReference type="Proteomes" id="UP000199213"/>
    </source>
</evidence>
<gene>
    <name evidence="1" type="ORF">SAMN04487820_10478</name>
</gene>
<dbReference type="InterPro" id="IPR017517">
    <property type="entry name" value="Maleyloyr_isom"/>
</dbReference>
<reference evidence="2" key="1">
    <citation type="submission" date="2016-10" db="EMBL/GenBank/DDBJ databases">
        <authorList>
            <person name="Varghese N."/>
            <person name="Submissions S."/>
        </authorList>
    </citation>
    <scope>NUCLEOTIDE SEQUENCE [LARGE SCALE GENOMIC DNA]</scope>
    <source>
        <strain evidence="2">DSM 45460</strain>
    </source>
</reference>
<dbReference type="EMBL" id="FNFM01000004">
    <property type="protein sequence ID" value="SDK06592.1"/>
    <property type="molecule type" value="Genomic_DNA"/>
</dbReference>
<dbReference type="RefSeq" id="WP_092627310.1">
    <property type="nucleotide sequence ID" value="NZ_FNFM01000004.1"/>
</dbReference>
<proteinExistence type="predicted"/>
<dbReference type="OrthoDB" id="3268903at2"/>